<evidence type="ECO:0000256" key="1">
    <source>
        <dbReference type="SAM" id="MobiDB-lite"/>
    </source>
</evidence>
<dbReference type="KEGG" id="lak:106162393"/>
<dbReference type="GeneID" id="106162393"/>
<evidence type="ECO:0000313" key="2">
    <source>
        <dbReference type="Proteomes" id="UP000085678"/>
    </source>
</evidence>
<keyword evidence="2" id="KW-1185">Reference proteome</keyword>
<dbReference type="InterPro" id="IPR002816">
    <property type="entry name" value="TraB/PrgY/GumN_fam"/>
</dbReference>
<reference evidence="3" key="1">
    <citation type="submission" date="2025-08" db="UniProtKB">
        <authorList>
            <consortium name="RefSeq"/>
        </authorList>
    </citation>
    <scope>IDENTIFICATION</scope>
    <source>
        <tissue evidence="3">Gonads</tissue>
    </source>
</reference>
<dbReference type="RefSeq" id="XP_013395137.1">
    <property type="nucleotide sequence ID" value="XM_013539683.2"/>
</dbReference>
<proteinExistence type="predicted"/>
<name>A0A1S3IA53_LINAN</name>
<dbReference type="InterPro" id="IPR046345">
    <property type="entry name" value="TraB_PrgY-like"/>
</dbReference>
<dbReference type="Proteomes" id="UP000085678">
    <property type="component" value="Unplaced"/>
</dbReference>
<dbReference type="InParanoid" id="A0A1S3IA53"/>
<feature type="region of interest" description="Disordered" evidence="1">
    <location>
        <begin position="91"/>
        <end position="111"/>
    </location>
</feature>
<organism evidence="2 3">
    <name type="scientific">Lingula anatina</name>
    <name type="common">Brachiopod</name>
    <name type="synonym">Lingula unguis</name>
    <dbReference type="NCBI Taxonomy" id="7574"/>
    <lineage>
        <taxon>Eukaryota</taxon>
        <taxon>Metazoa</taxon>
        <taxon>Spiralia</taxon>
        <taxon>Lophotrochozoa</taxon>
        <taxon>Brachiopoda</taxon>
        <taxon>Linguliformea</taxon>
        <taxon>Lingulata</taxon>
        <taxon>Lingulida</taxon>
        <taxon>Linguloidea</taxon>
        <taxon>Lingulidae</taxon>
        <taxon>Lingula</taxon>
    </lineage>
</organism>
<dbReference type="Pfam" id="PF01963">
    <property type="entry name" value="TraB_PrgY_gumN"/>
    <property type="match status" value="1"/>
</dbReference>
<accession>A0A1S3IA53</accession>
<sequence>MIMRRVILLVLQKAITGVSRKTNSQLWFKFSVWRRFHFQSRLKTSHISRGFITTALLSSRHLRKSDSQFCRNISFVCAALGCTIHTNEANKTGNLKSDEDDDEDDGNMDRISNAGRLNKLTVAPPPGLPDRLVVLQAEDGSLVYLVGTWHFTKESIDDVVKTIQAVQPDKVVVELCTDALKLRFGKVQIFKQNEMKVAIAEARKVPGTCEVCLGDLPLHIIRNHFRAAVEELSTWDIFLFYLATRTIVKKLYSTKKSHVDRQKTWNALVEEQQIWRERFPGGYKVIMEERDVYLTHSLKMAAQALPHPKETGRMKPAVVVGVVGLGHLPGIVDNWNKELDPEAVTKTYLISDRLRNIKCVALLVKMTFIGTFVYVSYKVTHSLFGAKRLVVFLSLLGLGYYGTKEVLGEYWLSRKH</sequence>
<protein>
    <submittedName>
        <fullName evidence="3">TraB domain-containing protein isoform X1</fullName>
    </submittedName>
</protein>
<evidence type="ECO:0000313" key="3">
    <source>
        <dbReference type="RefSeq" id="XP_013395137.1"/>
    </source>
</evidence>
<gene>
    <name evidence="3" type="primary">LOC106162393</name>
</gene>
<dbReference type="PANTHER" id="PTHR21530">
    <property type="entry name" value="PHEROMONE SHUTDOWN PROTEIN"/>
    <property type="match status" value="1"/>
</dbReference>
<dbReference type="OrthoDB" id="48306at2759"/>
<dbReference type="STRING" id="7574.A0A1S3IA53"/>
<dbReference type="CDD" id="cd14726">
    <property type="entry name" value="TraB_PrgY-like"/>
    <property type="match status" value="1"/>
</dbReference>
<dbReference type="AlphaFoldDB" id="A0A1S3IA53"/>
<dbReference type="PANTHER" id="PTHR21530:SF7">
    <property type="entry name" value="TRAB DOMAIN-CONTAINING PROTEIN"/>
    <property type="match status" value="1"/>
</dbReference>